<keyword evidence="1" id="KW-0732">Signal</keyword>
<dbReference type="PROSITE" id="PS51257">
    <property type="entry name" value="PROKAR_LIPOPROTEIN"/>
    <property type="match status" value="1"/>
</dbReference>
<evidence type="ECO:0000313" key="3">
    <source>
        <dbReference type="Proteomes" id="UP000316242"/>
    </source>
</evidence>
<gene>
    <name evidence="2" type="ORF">ANI01nite_11010</name>
</gene>
<proteinExistence type="predicted"/>
<dbReference type="Proteomes" id="UP000316242">
    <property type="component" value="Unassembled WGS sequence"/>
</dbReference>
<dbReference type="EMBL" id="BJNE01000003">
    <property type="protein sequence ID" value="GEC11898.1"/>
    <property type="molecule type" value="Genomic_DNA"/>
</dbReference>
<reference evidence="2 3" key="1">
    <citation type="submission" date="2019-06" db="EMBL/GenBank/DDBJ databases">
        <title>Whole genome shotgun sequence of Glutamicibacter nicotianae NBRC 14234.</title>
        <authorList>
            <person name="Hosoyama A."/>
            <person name="Uohara A."/>
            <person name="Ohji S."/>
            <person name="Ichikawa N."/>
        </authorList>
    </citation>
    <scope>NUCLEOTIDE SEQUENCE [LARGE SCALE GENOMIC DNA]</scope>
    <source>
        <strain evidence="2 3">NBRC 14234</strain>
    </source>
</reference>
<sequence length="146" mass="15398">MLKKFAAPAAALALASLMLTGCGAGKMSTEDTCSFINDQVVQRDLQKKADDSSAKLMVGETSAYVEVMHEFNAILGEAAENTKDSKLATSLNAAAGQNKEMADLLAEADGTNMMEISQKVAELDTAEASEATEYLNTACPDMDSFS</sequence>
<feature type="signal peptide" evidence="1">
    <location>
        <begin position="1"/>
        <end position="24"/>
    </location>
</feature>
<organism evidence="2 3">
    <name type="scientific">Glutamicibacter nicotianae</name>
    <name type="common">Arthrobacter nicotianae</name>
    <dbReference type="NCBI Taxonomy" id="37929"/>
    <lineage>
        <taxon>Bacteria</taxon>
        <taxon>Bacillati</taxon>
        <taxon>Actinomycetota</taxon>
        <taxon>Actinomycetes</taxon>
        <taxon>Micrococcales</taxon>
        <taxon>Micrococcaceae</taxon>
        <taxon>Glutamicibacter</taxon>
    </lineage>
</organism>
<evidence type="ECO:0000313" key="2">
    <source>
        <dbReference type="EMBL" id="GEC11898.1"/>
    </source>
</evidence>
<accession>A0ABQ0RJA2</accession>
<protein>
    <recommendedName>
        <fullName evidence="4">Lipoprotein</fullName>
    </recommendedName>
</protein>
<comment type="caution">
    <text evidence="2">The sequence shown here is derived from an EMBL/GenBank/DDBJ whole genome shotgun (WGS) entry which is preliminary data.</text>
</comment>
<name>A0ABQ0RJA2_GLUNI</name>
<evidence type="ECO:0000256" key="1">
    <source>
        <dbReference type="SAM" id="SignalP"/>
    </source>
</evidence>
<evidence type="ECO:0008006" key="4">
    <source>
        <dbReference type="Google" id="ProtNLM"/>
    </source>
</evidence>
<feature type="chain" id="PRO_5046931927" description="Lipoprotein" evidence="1">
    <location>
        <begin position="25"/>
        <end position="146"/>
    </location>
</feature>
<keyword evidence="3" id="KW-1185">Reference proteome</keyword>
<dbReference type="RefSeq" id="WP_143180986.1">
    <property type="nucleotide sequence ID" value="NZ_CP059853.1"/>
</dbReference>